<organism evidence="2 3">
    <name type="scientific">Amycolatopsis tucumanensis</name>
    <dbReference type="NCBI Taxonomy" id="401106"/>
    <lineage>
        <taxon>Bacteria</taxon>
        <taxon>Bacillati</taxon>
        <taxon>Actinomycetota</taxon>
        <taxon>Actinomycetes</taxon>
        <taxon>Pseudonocardiales</taxon>
        <taxon>Pseudonocardiaceae</taxon>
        <taxon>Amycolatopsis</taxon>
    </lineage>
</organism>
<feature type="compositionally biased region" description="Polar residues" evidence="1">
    <location>
        <begin position="26"/>
        <end position="43"/>
    </location>
</feature>
<dbReference type="EMBL" id="BAABCM010000018">
    <property type="protein sequence ID" value="GAA3849870.1"/>
    <property type="molecule type" value="Genomic_DNA"/>
</dbReference>
<evidence type="ECO:0000313" key="3">
    <source>
        <dbReference type="Proteomes" id="UP001501624"/>
    </source>
</evidence>
<sequence length="116" mass="12181">MTGSRIRVSDRVSASVKGRDRHRSRNAQTPNRSANTTDATSATPCRLSISRQSRLRAGLPPVAVCRVATAPGRRAVQRLTGVRYLSRIRRGSSGRHGTSASGAVPTAVSGSVSGQA</sequence>
<name>A0ABP7JPN2_9PSEU</name>
<accession>A0ABP7JPN2</accession>
<proteinExistence type="predicted"/>
<feature type="region of interest" description="Disordered" evidence="1">
    <location>
        <begin position="1"/>
        <end position="46"/>
    </location>
</feature>
<evidence type="ECO:0000256" key="1">
    <source>
        <dbReference type="SAM" id="MobiDB-lite"/>
    </source>
</evidence>
<protein>
    <submittedName>
        <fullName evidence="2">Uncharacterized protein</fullName>
    </submittedName>
</protein>
<reference evidence="3" key="1">
    <citation type="journal article" date="2019" name="Int. J. Syst. Evol. Microbiol.">
        <title>The Global Catalogue of Microorganisms (GCM) 10K type strain sequencing project: providing services to taxonomists for standard genome sequencing and annotation.</title>
        <authorList>
            <consortium name="The Broad Institute Genomics Platform"/>
            <consortium name="The Broad Institute Genome Sequencing Center for Infectious Disease"/>
            <person name="Wu L."/>
            <person name="Ma J."/>
        </authorList>
    </citation>
    <scope>NUCLEOTIDE SEQUENCE [LARGE SCALE GENOMIC DNA]</scope>
    <source>
        <strain evidence="3">JCM 17017</strain>
    </source>
</reference>
<evidence type="ECO:0000313" key="2">
    <source>
        <dbReference type="EMBL" id="GAA3849870.1"/>
    </source>
</evidence>
<keyword evidence="3" id="KW-1185">Reference proteome</keyword>
<feature type="region of interest" description="Disordered" evidence="1">
    <location>
        <begin position="88"/>
        <end position="116"/>
    </location>
</feature>
<gene>
    <name evidence="2" type="ORF">GCM10022380_80140</name>
</gene>
<dbReference type="Proteomes" id="UP001501624">
    <property type="component" value="Unassembled WGS sequence"/>
</dbReference>
<comment type="caution">
    <text evidence="2">The sequence shown here is derived from an EMBL/GenBank/DDBJ whole genome shotgun (WGS) entry which is preliminary data.</text>
</comment>